<evidence type="ECO:0000256" key="7">
    <source>
        <dbReference type="SAM" id="MobiDB-lite"/>
    </source>
</evidence>
<accession>A0A239DQD7</accession>
<dbReference type="GO" id="GO:0016787">
    <property type="term" value="F:hydrolase activity"/>
    <property type="evidence" value="ECO:0007669"/>
    <property type="project" value="UniProtKB-KW"/>
</dbReference>
<dbReference type="PIRSF" id="PIRSF018267">
    <property type="entry name" value="VSR_endonuc"/>
    <property type="match status" value="1"/>
</dbReference>
<evidence type="ECO:0000313" key="9">
    <source>
        <dbReference type="Proteomes" id="UP000198356"/>
    </source>
</evidence>
<evidence type="ECO:0000256" key="1">
    <source>
        <dbReference type="ARBA" id="ARBA00022722"/>
    </source>
</evidence>
<keyword evidence="2 6" id="KW-0255">Endonuclease</keyword>
<dbReference type="SUPFAM" id="SSF52980">
    <property type="entry name" value="Restriction endonuclease-like"/>
    <property type="match status" value="1"/>
</dbReference>
<dbReference type="GO" id="GO:0006298">
    <property type="term" value="P:mismatch repair"/>
    <property type="evidence" value="ECO:0007669"/>
    <property type="project" value="UniProtKB-UniRule"/>
</dbReference>
<comment type="similarity">
    <text evidence="6">Belongs to the vsr family.</text>
</comment>
<dbReference type="InterPro" id="IPR011335">
    <property type="entry name" value="Restrct_endonuc-II-like"/>
</dbReference>
<sequence length="132" mass="15342">MTESAEQRSRTMRAVKSSNTAPEMAVRRLLHAMGRYRLHRADLPGKPDIVLPARGKVVFVHGCFWHGHTCARGARKPRTNVEYWERKIGRNRSRDRRVRAELRKLGWGVLSIWECQIKEPTRLAKRLQAFLG</sequence>
<keyword evidence="5 6" id="KW-0234">DNA repair</keyword>
<reference evidence="8 9" key="1">
    <citation type="submission" date="2017-06" db="EMBL/GenBank/DDBJ databases">
        <authorList>
            <person name="Kim H.J."/>
            <person name="Triplett B.A."/>
        </authorList>
    </citation>
    <scope>NUCLEOTIDE SEQUENCE [LARGE SCALE GENOMIC DNA]</scope>
    <source>
        <strain evidence="8 9">DSM 18704</strain>
    </source>
</reference>
<evidence type="ECO:0000256" key="5">
    <source>
        <dbReference type="ARBA" id="ARBA00023204"/>
    </source>
</evidence>
<dbReference type="OrthoDB" id="9801520at2"/>
<dbReference type="Proteomes" id="UP000198356">
    <property type="component" value="Unassembled WGS sequence"/>
</dbReference>
<dbReference type="InterPro" id="IPR004603">
    <property type="entry name" value="DNA_mismatch_endonuc_vsr"/>
</dbReference>
<comment type="function">
    <text evidence="6">May nick specific sequences that contain T:G mispairs resulting from m5C-deamination.</text>
</comment>
<gene>
    <name evidence="8" type="ORF">SAMN05421770_101601</name>
</gene>
<organism evidence="8 9">
    <name type="scientific">Granulicella rosea</name>
    <dbReference type="NCBI Taxonomy" id="474952"/>
    <lineage>
        <taxon>Bacteria</taxon>
        <taxon>Pseudomonadati</taxon>
        <taxon>Acidobacteriota</taxon>
        <taxon>Terriglobia</taxon>
        <taxon>Terriglobales</taxon>
        <taxon>Acidobacteriaceae</taxon>
        <taxon>Granulicella</taxon>
    </lineage>
</organism>
<evidence type="ECO:0000256" key="2">
    <source>
        <dbReference type="ARBA" id="ARBA00022759"/>
    </source>
</evidence>
<keyword evidence="3 6" id="KW-0227">DNA damage</keyword>
<dbReference type="EMBL" id="FZOU01000001">
    <property type="protein sequence ID" value="SNS34736.1"/>
    <property type="molecule type" value="Genomic_DNA"/>
</dbReference>
<dbReference type="Pfam" id="PF03852">
    <property type="entry name" value="Vsr"/>
    <property type="match status" value="1"/>
</dbReference>
<evidence type="ECO:0000256" key="4">
    <source>
        <dbReference type="ARBA" id="ARBA00022801"/>
    </source>
</evidence>
<keyword evidence="9" id="KW-1185">Reference proteome</keyword>
<dbReference type="RefSeq" id="WP_089406880.1">
    <property type="nucleotide sequence ID" value="NZ_FZOU01000001.1"/>
</dbReference>
<dbReference type="NCBIfam" id="TIGR00632">
    <property type="entry name" value="vsr"/>
    <property type="match status" value="1"/>
</dbReference>
<evidence type="ECO:0000313" key="8">
    <source>
        <dbReference type="EMBL" id="SNS34736.1"/>
    </source>
</evidence>
<protein>
    <recommendedName>
        <fullName evidence="6">Very short patch repair endonuclease</fullName>
        <ecNumber evidence="6">3.1.-.-</ecNumber>
    </recommendedName>
</protein>
<evidence type="ECO:0000256" key="6">
    <source>
        <dbReference type="PIRNR" id="PIRNR018267"/>
    </source>
</evidence>
<dbReference type="CDD" id="cd00221">
    <property type="entry name" value="Vsr"/>
    <property type="match status" value="1"/>
</dbReference>
<dbReference type="GO" id="GO:0004519">
    <property type="term" value="F:endonuclease activity"/>
    <property type="evidence" value="ECO:0007669"/>
    <property type="project" value="UniProtKB-KW"/>
</dbReference>
<evidence type="ECO:0000256" key="3">
    <source>
        <dbReference type="ARBA" id="ARBA00022763"/>
    </source>
</evidence>
<keyword evidence="4 6" id="KW-0378">Hydrolase</keyword>
<name>A0A239DQD7_9BACT</name>
<dbReference type="AlphaFoldDB" id="A0A239DQD7"/>
<dbReference type="Gene3D" id="3.40.960.10">
    <property type="entry name" value="VSR Endonuclease"/>
    <property type="match status" value="1"/>
</dbReference>
<keyword evidence="1 6" id="KW-0540">Nuclease</keyword>
<proteinExistence type="inferred from homology"/>
<dbReference type="EC" id="3.1.-.-" evidence="6"/>
<feature type="region of interest" description="Disordered" evidence="7">
    <location>
        <begin position="1"/>
        <end position="20"/>
    </location>
</feature>